<organism evidence="13 14">
    <name type="scientific">Flavobacterium aquicola</name>
    <dbReference type="NCBI Taxonomy" id="1682742"/>
    <lineage>
        <taxon>Bacteria</taxon>
        <taxon>Pseudomonadati</taxon>
        <taxon>Bacteroidota</taxon>
        <taxon>Flavobacteriia</taxon>
        <taxon>Flavobacteriales</taxon>
        <taxon>Flavobacteriaceae</taxon>
        <taxon>Flavobacterium</taxon>
    </lineage>
</organism>
<comment type="caution">
    <text evidence="13">The sequence shown here is derived from an EMBL/GenBank/DDBJ whole genome shotgun (WGS) entry which is preliminary data.</text>
</comment>
<evidence type="ECO:0000256" key="8">
    <source>
        <dbReference type="PROSITE-ProRule" id="PRU01360"/>
    </source>
</evidence>
<dbReference type="NCBIfam" id="TIGR04057">
    <property type="entry name" value="SusC_RagA_signa"/>
    <property type="match status" value="1"/>
</dbReference>
<keyword evidence="3 8" id="KW-1134">Transmembrane beta strand</keyword>
<keyword evidence="2 8" id="KW-0813">Transport</keyword>
<evidence type="ECO:0000256" key="4">
    <source>
        <dbReference type="ARBA" id="ARBA00022692"/>
    </source>
</evidence>
<dbReference type="InterPro" id="IPR012910">
    <property type="entry name" value="Plug_dom"/>
</dbReference>
<dbReference type="OrthoDB" id="9768177at2"/>
<sequence length="1028" mass="113302">MKLTRLFIFCVSSLLFTVIMQAQDITINGKVNDEKGMPIPGASILIKGTATAASSDFDGKFEIKAPSDGTLTISFIGYGTSNVQIDGRTQITVQLKSESQNLNEVVVVGYGTQKKSVVTGAISSIKADQLSHLSVGNTAQALQGQTAGVTVLPQSGAPGAGTKIRIRGAGSNGNSDPIYVVDGMRTSNIDYLDPNDIEKIEILKDAASAAIYGADGGNGVVMVTTKKGKAGSMNVSFSTQFGFQSLRTKLDMMDANEYVHWINETNPSGAHPSVTEWSGKRGTNWVDEAAEDAAPMSHTTLQISGGNEVSTFMLSGNFFTQDGLFGGDKTNFNRTTVRFNSNHKISKYLEAGENFSYSVNKRKAFTEDDSFNGVMNHAMLLDPTTPVYYPSGSTLPAHVQTYLTDNRPLIKNGNGEYYGLSQYVQGEIANPVGQIAIDNGQNVETKIIGNVYANIKPISGLVITTRYGIEQRFTNFEDWNPKYWWNSQKQTDTNTKTFNHSEFKTWLWENFATYSKTIDKHEFSGMLGMSAQETESSYLNTTTSGMIKEGDTWAQVGETPVKGTVAGNKYPTSMNSYFGRVTYSYDNRYLFQASLRNDNSSLFAPDKRAGYFPAVSAGWVISNEAFWKVEAINQLKFRASWGQNGSTSNISAGQWNALITKDGLKYPDALGNYLPVGELKVLPNENITWETTEQTDFGFDVRALENRLTLGFDYYNKVTKDLLTPSSPPPSIGQLPPYANAGDVTNKGIEIELGWREQKKDFGYGINFNFTTMKNEVTYLNPLLDRVNGAEIPTLGTVTVFELGQPVWYFRGYKTDGIYQNQAQIDAYKASLGHVTTYSPVPGDPIVVDANGDGDINSSDKTYIGSPHPDFMIASTIDLDYKGFDFKLFLQGAFGGENFMALSRTDLSYTNRPSFFYNDRWTKEGSTNSFPRASTSDPYTYSSDLMVQDASYVKIKQIQLGYNFKSGLIKQLGMTSLRFYLSLDDWFTFTKYKGIDPEVGSFNNNSQGIDRGLYPTASRFMTGLSATF</sequence>
<keyword evidence="10" id="KW-0732">Signal</keyword>
<evidence type="ECO:0000256" key="1">
    <source>
        <dbReference type="ARBA" id="ARBA00004571"/>
    </source>
</evidence>
<evidence type="ECO:0000256" key="5">
    <source>
        <dbReference type="ARBA" id="ARBA00023077"/>
    </source>
</evidence>
<comment type="subcellular location">
    <subcellularLocation>
        <location evidence="1 8">Cell outer membrane</location>
        <topology evidence="1 8">Multi-pass membrane protein</topology>
    </subcellularLocation>
</comment>
<dbReference type="InterPro" id="IPR023997">
    <property type="entry name" value="TonB-dep_OMP_SusC/RagA_CS"/>
</dbReference>
<comment type="similarity">
    <text evidence="8 9">Belongs to the TonB-dependent receptor family.</text>
</comment>
<reference evidence="13 14" key="1">
    <citation type="submission" date="2018-08" db="EMBL/GenBank/DDBJ databases">
        <title>Genomic Encyclopedia of Archaeal and Bacterial Type Strains, Phase II (KMG-II): from individual species to whole genera.</title>
        <authorList>
            <person name="Goeker M."/>
        </authorList>
    </citation>
    <scope>NUCLEOTIDE SEQUENCE [LARGE SCALE GENOMIC DNA]</scope>
    <source>
        <strain evidence="13 14">DSM 100880</strain>
    </source>
</reference>
<feature type="domain" description="TonB-dependent receptor-like beta-barrel" evidence="11">
    <location>
        <begin position="473"/>
        <end position="778"/>
    </location>
</feature>
<keyword evidence="6 8" id="KW-0472">Membrane</keyword>
<dbReference type="InterPro" id="IPR039426">
    <property type="entry name" value="TonB-dep_rcpt-like"/>
</dbReference>
<dbReference type="Pfam" id="PF13715">
    <property type="entry name" value="CarbopepD_reg_2"/>
    <property type="match status" value="1"/>
</dbReference>
<evidence type="ECO:0000259" key="12">
    <source>
        <dbReference type="Pfam" id="PF07715"/>
    </source>
</evidence>
<dbReference type="Pfam" id="PF07715">
    <property type="entry name" value="Plug"/>
    <property type="match status" value="1"/>
</dbReference>
<evidence type="ECO:0000313" key="14">
    <source>
        <dbReference type="Proteomes" id="UP000257136"/>
    </source>
</evidence>
<evidence type="ECO:0000256" key="6">
    <source>
        <dbReference type="ARBA" id="ARBA00023136"/>
    </source>
</evidence>
<name>A0A3E0EK13_9FLAO</name>
<evidence type="ECO:0000259" key="11">
    <source>
        <dbReference type="Pfam" id="PF00593"/>
    </source>
</evidence>
<accession>A0A3E0EK13</accession>
<keyword evidence="14" id="KW-1185">Reference proteome</keyword>
<dbReference type="SUPFAM" id="SSF49464">
    <property type="entry name" value="Carboxypeptidase regulatory domain-like"/>
    <property type="match status" value="1"/>
</dbReference>
<feature type="chain" id="PRO_5017591941" evidence="10">
    <location>
        <begin position="23"/>
        <end position="1028"/>
    </location>
</feature>
<dbReference type="EMBL" id="QUNI01000007">
    <property type="protein sequence ID" value="REG98080.1"/>
    <property type="molecule type" value="Genomic_DNA"/>
</dbReference>
<dbReference type="Gene3D" id="2.170.130.10">
    <property type="entry name" value="TonB-dependent receptor, plug domain"/>
    <property type="match status" value="1"/>
</dbReference>
<dbReference type="InterPro" id="IPR008969">
    <property type="entry name" value="CarboxyPept-like_regulatory"/>
</dbReference>
<dbReference type="SUPFAM" id="SSF56935">
    <property type="entry name" value="Porins"/>
    <property type="match status" value="1"/>
</dbReference>
<protein>
    <submittedName>
        <fullName evidence="13">TonB-linked SusC/RagA family outer membrane protein</fullName>
    </submittedName>
</protein>
<evidence type="ECO:0000256" key="9">
    <source>
        <dbReference type="RuleBase" id="RU003357"/>
    </source>
</evidence>
<dbReference type="Gene3D" id="2.60.40.1120">
    <property type="entry name" value="Carboxypeptidase-like, regulatory domain"/>
    <property type="match status" value="1"/>
</dbReference>
<dbReference type="NCBIfam" id="TIGR04056">
    <property type="entry name" value="OMP_RagA_SusC"/>
    <property type="match status" value="1"/>
</dbReference>
<evidence type="ECO:0000313" key="13">
    <source>
        <dbReference type="EMBL" id="REG98080.1"/>
    </source>
</evidence>
<proteinExistence type="inferred from homology"/>
<dbReference type="PROSITE" id="PS52016">
    <property type="entry name" value="TONB_DEPENDENT_REC_3"/>
    <property type="match status" value="1"/>
</dbReference>
<dbReference type="AlphaFoldDB" id="A0A3E0EK13"/>
<evidence type="ECO:0000256" key="2">
    <source>
        <dbReference type="ARBA" id="ARBA00022448"/>
    </source>
</evidence>
<evidence type="ECO:0000256" key="7">
    <source>
        <dbReference type="ARBA" id="ARBA00023237"/>
    </source>
</evidence>
<dbReference type="InterPro" id="IPR036942">
    <property type="entry name" value="Beta-barrel_TonB_sf"/>
</dbReference>
<dbReference type="InterPro" id="IPR023996">
    <property type="entry name" value="TonB-dep_OMP_SusC/RagA"/>
</dbReference>
<evidence type="ECO:0000256" key="10">
    <source>
        <dbReference type="SAM" id="SignalP"/>
    </source>
</evidence>
<dbReference type="GO" id="GO:0009279">
    <property type="term" value="C:cell outer membrane"/>
    <property type="evidence" value="ECO:0007669"/>
    <property type="project" value="UniProtKB-SubCell"/>
</dbReference>
<evidence type="ECO:0000256" key="3">
    <source>
        <dbReference type="ARBA" id="ARBA00022452"/>
    </source>
</evidence>
<keyword evidence="4 8" id="KW-0812">Transmembrane</keyword>
<dbReference type="Gene3D" id="2.40.170.20">
    <property type="entry name" value="TonB-dependent receptor, beta-barrel domain"/>
    <property type="match status" value="1"/>
</dbReference>
<keyword evidence="5 9" id="KW-0798">TonB box</keyword>
<gene>
    <name evidence="13" type="ORF">C8P67_1072</name>
</gene>
<keyword evidence="7 8" id="KW-0998">Cell outer membrane</keyword>
<dbReference type="InterPro" id="IPR037066">
    <property type="entry name" value="Plug_dom_sf"/>
</dbReference>
<feature type="signal peptide" evidence="10">
    <location>
        <begin position="1"/>
        <end position="22"/>
    </location>
</feature>
<dbReference type="Pfam" id="PF00593">
    <property type="entry name" value="TonB_dep_Rec_b-barrel"/>
    <property type="match status" value="1"/>
</dbReference>
<dbReference type="InterPro" id="IPR000531">
    <property type="entry name" value="Beta-barrel_TonB"/>
</dbReference>
<dbReference type="RefSeq" id="WP_115813571.1">
    <property type="nucleotide sequence ID" value="NZ_QUNI01000007.1"/>
</dbReference>
<dbReference type="Proteomes" id="UP000257136">
    <property type="component" value="Unassembled WGS sequence"/>
</dbReference>
<feature type="domain" description="TonB-dependent receptor plug" evidence="12">
    <location>
        <begin position="116"/>
        <end position="220"/>
    </location>
</feature>